<gene>
    <name evidence="10" type="ORF">ENN47_10105</name>
</gene>
<proteinExistence type="predicted"/>
<keyword evidence="4" id="KW-0997">Cell inner membrane</keyword>
<evidence type="ECO:0000256" key="6">
    <source>
        <dbReference type="ARBA" id="ARBA00022989"/>
    </source>
</evidence>
<dbReference type="PANTHER" id="PTHR23522:SF10">
    <property type="entry name" value="3-PHENYLPROPIONIC ACID TRANSPORTER-RELATED"/>
    <property type="match status" value="1"/>
</dbReference>
<dbReference type="InterPro" id="IPR020846">
    <property type="entry name" value="MFS_dom"/>
</dbReference>
<keyword evidence="5 8" id="KW-0812">Transmembrane</keyword>
<dbReference type="InterPro" id="IPR000576">
    <property type="entry name" value="LacY/RafB_perm_fam"/>
</dbReference>
<evidence type="ECO:0000256" key="7">
    <source>
        <dbReference type="ARBA" id="ARBA00023136"/>
    </source>
</evidence>
<evidence type="ECO:0000256" key="2">
    <source>
        <dbReference type="ARBA" id="ARBA00022448"/>
    </source>
</evidence>
<comment type="caution">
    <text evidence="10">The sequence shown here is derived from an EMBL/GenBank/DDBJ whole genome shotgun (WGS) entry which is preliminary data.</text>
</comment>
<feature type="transmembrane region" description="Helical" evidence="8">
    <location>
        <begin position="224"/>
        <end position="244"/>
    </location>
</feature>
<feature type="transmembrane region" description="Helical" evidence="8">
    <location>
        <begin position="128"/>
        <end position="144"/>
    </location>
</feature>
<feature type="transmembrane region" description="Helical" evidence="8">
    <location>
        <begin position="288"/>
        <end position="306"/>
    </location>
</feature>
<comment type="subcellular location">
    <subcellularLocation>
        <location evidence="1">Cell inner membrane</location>
        <topology evidence="1">Multi-pass membrane protein</topology>
    </subcellularLocation>
</comment>
<keyword evidence="7 8" id="KW-0472">Membrane</keyword>
<evidence type="ECO:0000313" key="10">
    <source>
        <dbReference type="EMBL" id="HDP78514.1"/>
    </source>
</evidence>
<sequence length="376" mass="41499">MNLNILFFEALIYASLATKNLLSQYFDISGFSSTEIGILMAVLPVVSLVSSPLWFKISSRLGQNRIYYIVSLSSAVCIWPIFTAGDFLTSLLFMILFSLFFSGVVPLGDSIIMTILKNTGGRFDRVRLFGTIGFAVTSLLLSSLVGISFFWLFAATSVVLAFSPIFLKKKSGESRRSAPENSAGAGSLLQFSVMTIGMFFGITLNSFHNSFIAVFTRQNGMDSSVVGVVFAITALSEIPFLLVADRIIEKIGSMKILLFGMAVIGVRMILVSFATNVYALYLVESLHGLTYILMYYALFHFIHYGLSGRRLIFAQSVFWIVRSGLTFIVGSIGGGIIIDAFSVFFAFRLFGFIGLLSAIIMTIVYFAFRRSRLNSR</sequence>
<dbReference type="PROSITE" id="PS50850">
    <property type="entry name" value="MFS"/>
    <property type="match status" value="1"/>
</dbReference>
<dbReference type="GO" id="GO:0030395">
    <property type="term" value="F:lactose binding"/>
    <property type="evidence" value="ECO:0007669"/>
    <property type="project" value="TreeGrafter"/>
</dbReference>
<dbReference type="SUPFAM" id="SSF103473">
    <property type="entry name" value="MFS general substrate transporter"/>
    <property type="match status" value="1"/>
</dbReference>
<evidence type="ECO:0000256" key="5">
    <source>
        <dbReference type="ARBA" id="ARBA00022692"/>
    </source>
</evidence>
<dbReference type="Pfam" id="PF12832">
    <property type="entry name" value="MFS_1_like"/>
    <property type="match status" value="1"/>
</dbReference>
<dbReference type="AlphaFoldDB" id="A0A7C1CUY4"/>
<evidence type="ECO:0000256" key="4">
    <source>
        <dbReference type="ARBA" id="ARBA00022519"/>
    </source>
</evidence>
<feature type="transmembrane region" description="Helical" evidence="8">
    <location>
        <begin position="36"/>
        <end position="55"/>
    </location>
</feature>
<dbReference type="GO" id="GO:0005886">
    <property type="term" value="C:plasma membrane"/>
    <property type="evidence" value="ECO:0007669"/>
    <property type="project" value="UniProtKB-SubCell"/>
</dbReference>
<reference evidence="10" key="1">
    <citation type="journal article" date="2020" name="mSystems">
        <title>Genome- and Community-Level Interaction Insights into Carbon Utilization and Element Cycling Functions of Hydrothermarchaeota in Hydrothermal Sediment.</title>
        <authorList>
            <person name="Zhou Z."/>
            <person name="Liu Y."/>
            <person name="Xu W."/>
            <person name="Pan J."/>
            <person name="Luo Z.H."/>
            <person name="Li M."/>
        </authorList>
    </citation>
    <scope>NUCLEOTIDE SEQUENCE [LARGE SCALE GENOMIC DNA]</scope>
    <source>
        <strain evidence="10">SpSt-1179</strain>
    </source>
</reference>
<feature type="transmembrane region" description="Helical" evidence="8">
    <location>
        <begin position="150"/>
        <end position="167"/>
    </location>
</feature>
<evidence type="ECO:0000256" key="1">
    <source>
        <dbReference type="ARBA" id="ARBA00004429"/>
    </source>
</evidence>
<feature type="transmembrane region" description="Helical" evidence="8">
    <location>
        <begin position="344"/>
        <end position="368"/>
    </location>
</feature>
<dbReference type="Proteomes" id="UP000886198">
    <property type="component" value="Unassembled WGS sequence"/>
</dbReference>
<feature type="transmembrane region" description="Helical" evidence="8">
    <location>
        <begin position="188"/>
        <end position="204"/>
    </location>
</feature>
<dbReference type="InterPro" id="IPR036259">
    <property type="entry name" value="MFS_trans_sf"/>
</dbReference>
<dbReference type="GO" id="GO:0015528">
    <property type="term" value="F:lactose:proton symporter activity"/>
    <property type="evidence" value="ECO:0007669"/>
    <property type="project" value="TreeGrafter"/>
</dbReference>
<evidence type="ECO:0000256" key="8">
    <source>
        <dbReference type="SAM" id="Phobius"/>
    </source>
</evidence>
<keyword evidence="3" id="KW-1003">Cell membrane</keyword>
<feature type="domain" description="Major facilitator superfamily (MFS) profile" evidence="9">
    <location>
        <begin position="189"/>
        <end position="376"/>
    </location>
</feature>
<feature type="transmembrane region" description="Helical" evidence="8">
    <location>
        <begin position="67"/>
        <end position="85"/>
    </location>
</feature>
<dbReference type="EMBL" id="DSBT01000314">
    <property type="protein sequence ID" value="HDP78514.1"/>
    <property type="molecule type" value="Genomic_DNA"/>
</dbReference>
<feature type="transmembrane region" description="Helical" evidence="8">
    <location>
        <begin position="256"/>
        <end position="282"/>
    </location>
</feature>
<protein>
    <submittedName>
        <fullName evidence="10">MFS transporter</fullName>
    </submittedName>
</protein>
<dbReference type="PANTHER" id="PTHR23522">
    <property type="entry name" value="BLL5896 PROTEIN"/>
    <property type="match status" value="1"/>
</dbReference>
<evidence type="ECO:0000256" key="3">
    <source>
        <dbReference type="ARBA" id="ARBA00022475"/>
    </source>
</evidence>
<dbReference type="InterPro" id="IPR024989">
    <property type="entry name" value="MFS_assoc_dom"/>
</dbReference>
<accession>A0A7C1CUY4</accession>
<dbReference type="Gene3D" id="1.20.1250.20">
    <property type="entry name" value="MFS general substrate transporter like domains"/>
    <property type="match status" value="2"/>
</dbReference>
<feature type="transmembrane region" description="Helical" evidence="8">
    <location>
        <begin position="91"/>
        <end position="116"/>
    </location>
</feature>
<keyword evidence="6 8" id="KW-1133">Transmembrane helix</keyword>
<evidence type="ECO:0000259" key="9">
    <source>
        <dbReference type="PROSITE" id="PS50850"/>
    </source>
</evidence>
<feature type="transmembrane region" description="Helical" evidence="8">
    <location>
        <begin position="318"/>
        <end position="338"/>
    </location>
</feature>
<dbReference type="PRINTS" id="PR00174">
    <property type="entry name" value="LACYSMPORT"/>
</dbReference>
<keyword evidence="2" id="KW-0813">Transport</keyword>
<name>A0A7C1CUY4_9BACT</name>
<organism evidence="10">
    <name type="scientific">Mesotoga infera</name>
    <dbReference type="NCBI Taxonomy" id="1236046"/>
    <lineage>
        <taxon>Bacteria</taxon>
        <taxon>Thermotogati</taxon>
        <taxon>Thermotogota</taxon>
        <taxon>Thermotogae</taxon>
        <taxon>Kosmotogales</taxon>
        <taxon>Kosmotogaceae</taxon>
        <taxon>Mesotoga</taxon>
    </lineage>
</organism>